<dbReference type="Proteomes" id="UP000705867">
    <property type="component" value="Unassembled WGS sequence"/>
</dbReference>
<dbReference type="Pfam" id="PF00460">
    <property type="entry name" value="Flg_bb_rod"/>
    <property type="match status" value="1"/>
</dbReference>
<feature type="domain" description="Flagellar hook protein FlgE/F/G-like D1" evidence="9">
    <location>
        <begin position="86"/>
        <end position="141"/>
    </location>
</feature>
<name>A0A953J4Y0_9BACT</name>
<dbReference type="PANTHER" id="PTHR30435">
    <property type="entry name" value="FLAGELLAR PROTEIN"/>
    <property type="match status" value="1"/>
</dbReference>
<evidence type="ECO:0000259" key="7">
    <source>
        <dbReference type="Pfam" id="PF06429"/>
    </source>
</evidence>
<reference evidence="10" key="2">
    <citation type="submission" date="2021-08" db="EMBL/GenBank/DDBJ databases">
        <authorList>
            <person name="Dalcin Martins P."/>
        </authorList>
    </citation>
    <scope>NUCLEOTIDE SEQUENCE</scope>
    <source>
        <strain evidence="10">MAG_39</strain>
    </source>
</reference>
<dbReference type="InterPro" id="IPR053967">
    <property type="entry name" value="LlgE_F_G-like_D1"/>
</dbReference>
<evidence type="ECO:0000256" key="4">
    <source>
        <dbReference type="ARBA" id="ARBA00023143"/>
    </source>
</evidence>
<feature type="domain" description="Flagellar basal-body/hook protein C-terminal" evidence="7">
    <location>
        <begin position="759"/>
        <end position="802"/>
    </location>
</feature>
<evidence type="ECO:0000256" key="2">
    <source>
        <dbReference type="ARBA" id="ARBA00009677"/>
    </source>
</evidence>
<dbReference type="GO" id="GO:0009425">
    <property type="term" value="C:bacterial-type flagellum basal body"/>
    <property type="evidence" value="ECO:0007669"/>
    <property type="project" value="UniProtKB-SubCell"/>
</dbReference>
<evidence type="ECO:0000313" key="11">
    <source>
        <dbReference type="Proteomes" id="UP000705867"/>
    </source>
</evidence>
<dbReference type="Gene3D" id="2.60.98.20">
    <property type="entry name" value="Flagellar hook protein FlgE"/>
    <property type="match status" value="1"/>
</dbReference>
<evidence type="ECO:0000256" key="5">
    <source>
        <dbReference type="RuleBase" id="RU362116"/>
    </source>
</evidence>
<keyword evidence="10" id="KW-0282">Flagellum</keyword>
<comment type="function">
    <text evidence="5">A flexible structure which links the flagellar filament to the drive apparatus in the basal body.</text>
</comment>
<dbReference type="AlphaFoldDB" id="A0A953J4Y0"/>
<evidence type="ECO:0000256" key="1">
    <source>
        <dbReference type="ARBA" id="ARBA00004117"/>
    </source>
</evidence>
<comment type="similarity">
    <text evidence="2 5">Belongs to the flagella basal body rod proteins family.</text>
</comment>
<dbReference type="EMBL" id="JAIOIV010000073">
    <property type="protein sequence ID" value="MBZ0156341.1"/>
    <property type="molecule type" value="Genomic_DNA"/>
</dbReference>
<dbReference type="GO" id="GO:0071978">
    <property type="term" value="P:bacterial-type flagellum-dependent swarming motility"/>
    <property type="evidence" value="ECO:0007669"/>
    <property type="project" value="TreeGrafter"/>
</dbReference>
<gene>
    <name evidence="10" type="ORF">K8I29_09060</name>
</gene>
<dbReference type="SUPFAM" id="SSF117143">
    <property type="entry name" value="Flagellar hook protein flgE"/>
    <property type="match status" value="1"/>
</dbReference>
<evidence type="ECO:0000259" key="6">
    <source>
        <dbReference type="Pfam" id="PF00460"/>
    </source>
</evidence>
<dbReference type="InterPro" id="IPR001444">
    <property type="entry name" value="Flag_bb_rod_N"/>
</dbReference>
<evidence type="ECO:0000259" key="9">
    <source>
        <dbReference type="Pfam" id="PF22692"/>
    </source>
</evidence>
<feature type="domain" description="Flagellar basal body rod protein N-terminal" evidence="6">
    <location>
        <begin position="7"/>
        <end position="37"/>
    </location>
</feature>
<dbReference type="Pfam" id="PF07559">
    <property type="entry name" value="FlgE_D2"/>
    <property type="match status" value="1"/>
</dbReference>
<dbReference type="InterPro" id="IPR019776">
    <property type="entry name" value="Flagellar_basal_body_rod_CS"/>
</dbReference>
<reference evidence="10" key="1">
    <citation type="journal article" date="2021" name="bioRxiv">
        <title>Unraveling nitrogen, sulfur and carbon metabolic pathways and microbial community transcriptional responses to substrate deprivation and toxicity stresses in a bioreactor mimicking anoxic brackish coastal sediment conditions.</title>
        <authorList>
            <person name="Martins P.D."/>
            <person name="Echeveste M.J."/>
            <person name="Arshad A."/>
            <person name="Kurth J."/>
            <person name="Ouboter H."/>
            <person name="Jetten M.S.M."/>
            <person name="Welte C.U."/>
        </authorList>
    </citation>
    <scope>NUCLEOTIDE SEQUENCE</scope>
    <source>
        <strain evidence="10">MAG_39</strain>
    </source>
</reference>
<evidence type="ECO:0000313" key="10">
    <source>
        <dbReference type="EMBL" id="MBZ0156341.1"/>
    </source>
</evidence>
<dbReference type="InterPro" id="IPR020013">
    <property type="entry name" value="Flagellar_FlgE/F/G"/>
</dbReference>
<feature type="domain" description="Flagellar hook protein FlgE D2" evidence="8">
    <location>
        <begin position="542"/>
        <end position="684"/>
    </location>
</feature>
<evidence type="ECO:0000256" key="3">
    <source>
        <dbReference type="ARBA" id="ARBA00019015"/>
    </source>
</evidence>
<proteinExistence type="inferred from homology"/>
<dbReference type="InterPro" id="IPR037925">
    <property type="entry name" value="FlgE/F/G-like"/>
</dbReference>
<evidence type="ECO:0000259" key="8">
    <source>
        <dbReference type="Pfam" id="PF07559"/>
    </source>
</evidence>
<dbReference type="Pfam" id="PF22692">
    <property type="entry name" value="LlgE_F_G_D1"/>
    <property type="match status" value="1"/>
</dbReference>
<dbReference type="PROSITE" id="PS00588">
    <property type="entry name" value="FLAGELLA_BB_ROD"/>
    <property type="match status" value="1"/>
</dbReference>
<dbReference type="GO" id="GO:0009424">
    <property type="term" value="C:bacterial-type flagellum hook"/>
    <property type="evidence" value="ECO:0007669"/>
    <property type="project" value="TreeGrafter"/>
</dbReference>
<dbReference type="Pfam" id="PF06429">
    <property type="entry name" value="Flg_bbr_C"/>
    <property type="match status" value="1"/>
</dbReference>
<protein>
    <recommendedName>
        <fullName evidence="3 5">Flagellar hook protein FlgE</fullName>
    </recommendedName>
</protein>
<keyword evidence="10" id="KW-0969">Cilium</keyword>
<dbReference type="NCBIfam" id="TIGR03506">
    <property type="entry name" value="FlgEFG_subfam"/>
    <property type="match status" value="2"/>
</dbReference>
<comment type="subcellular location">
    <subcellularLocation>
        <location evidence="1 5">Bacterial flagellum basal body</location>
    </subcellularLocation>
</comment>
<organism evidence="10 11">
    <name type="scientific">Candidatus Nitrobium versatile</name>
    <dbReference type="NCBI Taxonomy" id="2884831"/>
    <lineage>
        <taxon>Bacteria</taxon>
        <taxon>Pseudomonadati</taxon>
        <taxon>Nitrospirota</taxon>
        <taxon>Nitrospiria</taxon>
        <taxon>Nitrospirales</taxon>
        <taxon>Nitrospiraceae</taxon>
        <taxon>Candidatus Nitrobium</taxon>
    </lineage>
</organism>
<dbReference type="GO" id="GO:0005829">
    <property type="term" value="C:cytosol"/>
    <property type="evidence" value="ECO:0007669"/>
    <property type="project" value="TreeGrafter"/>
</dbReference>
<keyword evidence="4 5" id="KW-0975">Bacterial flagellum</keyword>
<dbReference type="InterPro" id="IPR011491">
    <property type="entry name" value="FlgE_D2"/>
</dbReference>
<accession>A0A953J4Y0</accession>
<dbReference type="InterPro" id="IPR037058">
    <property type="entry name" value="Falgellar_hook_FlgE_sf"/>
</dbReference>
<keyword evidence="10" id="KW-0966">Cell projection</keyword>
<sequence>MSIMTALYTGVSGLSSNGTALSVIGDNIANTNTVGYKASKAVFGDVLSQALGGSSSQIGRGTYLQAVMPLTTQGTLESTSNPLDMAIDGDGYFIVKDSAGTTYYTRAGEFKLDDAGNIVNPEGYELQGYLTQEGGQLGTINVSAVNSPPKTSSSADIAVNLDASTEAKDPSAAFEIDSSNNSIKFTLGGISTTVYTATIASGKYTGDELATQVELSLEAALAGVVNDAFSVDFDSTSPNKFTITNSSGNTVNFLWGDLGTTAEVALGFSGTTDDVNSSQTTSASLTTFPLDLTGTDAIRIQIGAGSGTATIGAGPYANGAALATALETALNSALDTITGTPGHTGADGLDVTFTSDNQLIITNNFGGNVNLLWDDPLTTAESALGFSAKPGTETIVDSTAGTVITTGDSDVYGNSTIFTIDSSNNSLVFNNGTDRTAYITPGSYTANGLSAAIKTALEQYDGSATDTYTVTYDTTTKQFTIINGDSTATNSVPVTLKWSNASTTAEQILGYSSLSDSTLSVNTNAAGASPSTGSYATSTYAAVGFDPADPADTSDFPPQSVTFYDSLGNSRMVTIYYTKTAENTTITNGDTGSRWHWYAVISSEDSKTDQVQVGAQGYLEFDTSGRLVADIQEFNSFNFNGTVDPNQAISFDYGQSLIQNGSGLAGTTQFGSPDSVLTQTQDGYAAGSLMNLVIDQDGVMTGVFTNGQTQEITSIAIAKFTAPTELTKMGRNLFAESSGSGQPIIGTAGASGRGTIMANSLEMSNVDLAEEFVRMIAAQRGFQANTKVISTTDDMLTELMNLKR</sequence>
<dbReference type="PANTHER" id="PTHR30435:SF1">
    <property type="entry name" value="FLAGELLAR HOOK PROTEIN FLGE"/>
    <property type="match status" value="1"/>
</dbReference>
<dbReference type="InterPro" id="IPR010930">
    <property type="entry name" value="Flg_bb/hook_C_dom"/>
</dbReference>
<comment type="caution">
    <text evidence="10">The sequence shown here is derived from an EMBL/GenBank/DDBJ whole genome shotgun (WGS) entry which is preliminary data.</text>
</comment>